<protein>
    <submittedName>
        <fullName evidence="2">Uncharacterized protein</fullName>
    </submittedName>
</protein>
<evidence type="ECO:0000256" key="1">
    <source>
        <dbReference type="SAM" id="MobiDB-lite"/>
    </source>
</evidence>
<dbReference type="KEGG" id="mpro:BJP34_16260"/>
<sequence length="94" mass="10941">MAVRVAWPKGQKAKVNRISAFVSGLSTHVFDKKAKGKRQKARGKRQKARGKRQEAKGKRGKIYGVLWESKKIPLRFRYQQKCYTCPFREKDLSM</sequence>
<gene>
    <name evidence="2" type="ORF">BJP34_16260</name>
</gene>
<accession>A0A1D8TT20</accession>
<feature type="compositionally biased region" description="Basic residues" evidence="1">
    <location>
        <begin position="34"/>
        <end position="50"/>
    </location>
</feature>
<dbReference type="STRING" id="1458985.BJP34_16260"/>
<name>A0A1D8TT20_9CYAN</name>
<organism evidence="2 3">
    <name type="scientific">Moorena producens PAL-8-15-08-1</name>
    <dbReference type="NCBI Taxonomy" id="1458985"/>
    <lineage>
        <taxon>Bacteria</taxon>
        <taxon>Bacillati</taxon>
        <taxon>Cyanobacteriota</taxon>
        <taxon>Cyanophyceae</taxon>
        <taxon>Coleofasciculales</taxon>
        <taxon>Coleofasciculaceae</taxon>
        <taxon>Moorena</taxon>
    </lineage>
</organism>
<dbReference type="Proteomes" id="UP000177870">
    <property type="component" value="Chromosome"/>
</dbReference>
<evidence type="ECO:0000313" key="3">
    <source>
        <dbReference type="Proteomes" id="UP000177870"/>
    </source>
</evidence>
<evidence type="ECO:0000313" key="2">
    <source>
        <dbReference type="EMBL" id="AOX00789.1"/>
    </source>
</evidence>
<reference evidence="3" key="1">
    <citation type="submission" date="2016-10" db="EMBL/GenBank/DDBJ databases">
        <title>Comparative genomics uncovers the prolific and rare metabolic potential of the cyanobacterial genus Moorea.</title>
        <authorList>
            <person name="Leao T."/>
            <person name="Castelao G."/>
            <person name="Korobeynikov A."/>
            <person name="Monroe E.A."/>
            <person name="Podell S."/>
            <person name="Glukhov E."/>
            <person name="Allen E."/>
            <person name="Gerwick W.H."/>
            <person name="Gerwick L."/>
        </authorList>
    </citation>
    <scope>NUCLEOTIDE SEQUENCE [LARGE SCALE GENOMIC DNA]</scope>
    <source>
        <strain evidence="3">PAL-8-15-08-1</strain>
    </source>
</reference>
<proteinExistence type="predicted"/>
<feature type="region of interest" description="Disordered" evidence="1">
    <location>
        <begin position="31"/>
        <end position="57"/>
    </location>
</feature>
<dbReference type="EMBL" id="CP017599">
    <property type="protein sequence ID" value="AOX00789.1"/>
    <property type="molecule type" value="Genomic_DNA"/>
</dbReference>
<dbReference type="AlphaFoldDB" id="A0A1D8TT20"/>